<reference evidence="1" key="2">
    <citation type="journal article" date="2023" name="Proc. Natl. Acad. Sci. U.S.A.">
        <title>A global phylogenomic analysis of the shiitake genus Lentinula.</title>
        <authorList>
            <person name="Sierra-Patev S."/>
            <person name="Min B."/>
            <person name="Naranjo-Ortiz M."/>
            <person name="Looney B."/>
            <person name="Konkel Z."/>
            <person name="Slot J.C."/>
            <person name="Sakamoto Y."/>
            <person name="Steenwyk J.L."/>
            <person name="Rokas A."/>
            <person name="Carro J."/>
            <person name="Camarero S."/>
            <person name="Ferreira P."/>
            <person name="Molpeceres G."/>
            <person name="Ruiz-Duenas F.J."/>
            <person name="Serrano A."/>
            <person name="Henrissat B."/>
            <person name="Drula E."/>
            <person name="Hughes K.W."/>
            <person name="Mata J.L."/>
            <person name="Ishikawa N.K."/>
            <person name="Vargas-Isla R."/>
            <person name="Ushijima S."/>
            <person name="Smith C.A."/>
            <person name="Donoghue J."/>
            <person name="Ahrendt S."/>
            <person name="Andreopoulos W."/>
            <person name="He G."/>
            <person name="LaButti K."/>
            <person name="Lipzen A."/>
            <person name="Ng V."/>
            <person name="Riley R."/>
            <person name="Sandor L."/>
            <person name="Barry K."/>
            <person name="Martinez A.T."/>
            <person name="Xiao Y."/>
            <person name="Gibbons J.G."/>
            <person name="Terashima K."/>
            <person name="Grigoriev I.V."/>
            <person name="Hibbett D."/>
        </authorList>
    </citation>
    <scope>NUCLEOTIDE SEQUENCE</scope>
    <source>
        <strain evidence="1">ET3784</strain>
    </source>
</reference>
<proteinExistence type="predicted"/>
<dbReference type="InterPro" id="IPR009097">
    <property type="entry name" value="Cyclic_Pdiesterase"/>
</dbReference>
<accession>A0AA38JQB6</accession>
<organism evidence="1 2">
    <name type="scientific">Lentinula guzmanii</name>
    <dbReference type="NCBI Taxonomy" id="2804957"/>
    <lineage>
        <taxon>Eukaryota</taxon>
        <taxon>Fungi</taxon>
        <taxon>Dikarya</taxon>
        <taxon>Basidiomycota</taxon>
        <taxon>Agaricomycotina</taxon>
        <taxon>Agaricomycetes</taxon>
        <taxon>Agaricomycetidae</taxon>
        <taxon>Agaricales</taxon>
        <taxon>Marasmiineae</taxon>
        <taxon>Omphalotaceae</taxon>
        <taxon>Lentinula</taxon>
    </lineage>
</organism>
<dbReference type="EMBL" id="JANVFO010000013">
    <property type="protein sequence ID" value="KAJ3734510.1"/>
    <property type="molecule type" value="Genomic_DNA"/>
</dbReference>
<comment type="caution">
    <text evidence="1">The sequence shown here is derived from an EMBL/GenBank/DDBJ whole genome shotgun (WGS) entry which is preliminary data.</text>
</comment>
<dbReference type="GO" id="GO:0004113">
    <property type="term" value="F:2',3'-cyclic-nucleotide 3'-phosphodiesterase activity"/>
    <property type="evidence" value="ECO:0007669"/>
    <property type="project" value="TreeGrafter"/>
</dbReference>
<protein>
    <submittedName>
        <fullName evidence="1">2',3'-cyclic-nucleotide 3'-phosphodiesterase</fullName>
    </submittedName>
</protein>
<dbReference type="PANTHER" id="PTHR28141">
    <property type="entry name" value="2',3'-CYCLIC-NUCLEOTIDE 3'-PHOSPHODIESTERASE"/>
    <property type="match status" value="1"/>
</dbReference>
<dbReference type="Proteomes" id="UP001176059">
    <property type="component" value="Unassembled WGS sequence"/>
</dbReference>
<evidence type="ECO:0000313" key="1">
    <source>
        <dbReference type="EMBL" id="KAJ3734510.1"/>
    </source>
</evidence>
<dbReference type="AlphaFoldDB" id="A0AA38JQB6"/>
<evidence type="ECO:0000313" key="2">
    <source>
        <dbReference type="Proteomes" id="UP001176059"/>
    </source>
</evidence>
<dbReference type="GO" id="GO:0009187">
    <property type="term" value="P:cyclic nucleotide metabolic process"/>
    <property type="evidence" value="ECO:0007669"/>
    <property type="project" value="TreeGrafter"/>
</dbReference>
<name>A0AA38JQB6_9AGAR</name>
<dbReference type="Pfam" id="PF07823">
    <property type="entry name" value="CPDase"/>
    <property type="match status" value="1"/>
</dbReference>
<reference evidence="1" key="1">
    <citation type="submission" date="2022-08" db="EMBL/GenBank/DDBJ databases">
        <authorList>
            <consortium name="DOE Joint Genome Institute"/>
            <person name="Min B."/>
            <person name="Sierra-Patev S."/>
            <person name="Naranjo-Ortiz M."/>
            <person name="Looney B."/>
            <person name="Konkel Z."/>
            <person name="Slot J.C."/>
            <person name="Sakamoto Y."/>
            <person name="Steenwyk J.L."/>
            <person name="Rokas A."/>
            <person name="Carro J."/>
            <person name="Camarero S."/>
            <person name="Ferreira P."/>
            <person name="Molpeceres G."/>
            <person name="Ruiz-duenas F.J."/>
            <person name="Serrano A."/>
            <person name="Henrissat B."/>
            <person name="Drula E."/>
            <person name="Hughes K.W."/>
            <person name="Mata J.L."/>
            <person name="Ishikawa N.K."/>
            <person name="Vargas-Isla R."/>
            <person name="Ushijima S."/>
            <person name="Smith C.A."/>
            <person name="Ahrendt S."/>
            <person name="Andreopoulos W."/>
            <person name="He G."/>
            <person name="LaButti K."/>
            <person name="Lipzen A."/>
            <person name="Ng V."/>
            <person name="Riley R."/>
            <person name="Sandor L."/>
            <person name="Barry K."/>
            <person name="Martinez A.T."/>
            <person name="Xiao Y."/>
            <person name="Gibbons J.G."/>
            <person name="Terashima K."/>
            <person name="Hibbett D.S."/>
            <person name="Grigoriev I.V."/>
        </authorList>
    </citation>
    <scope>NUCLEOTIDE SEQUENCE</scope>
    <source>
        <strain evidence="1">ET3784</strain>
    </source>
</reference>
<dbReference type="InterPro" id="IPR012386">
    <property type="entry name" value="Cyclic-nucl_3Pdiesterase"/>
</dbReference>
<dbReference type="SUPFAM" id="SSF55144">
    <property type="entry name" value="LigT-like"/>
    <property type="match status" value="1"/>
</dbReference>
<dbReference type="Gene3D" id="3.90.1140.10">
    <property type="entry name" value="Cyclic phosphodiesterase"/>
    <property type="match status" value="1"/>
</dbReference>
<keyword evidence="2" id="KW-1185">Reference proteome</keyword>
<sequence>MVVLWIVPSDEDSAKLKTIMSIHSATSTGSETRSYPQFHPHITLAAPPSSSTLTLEQLREAISNSLSANLQVSFKSVNTGNHFFRSVYISIEPTPALVSLHTQIHNTLNLEPRTPLFPHLSLCYITDEDDAKTEERQRWKNQLEASSRIRYTGSSRNGIELNCCGDGAVDDWITGFTAYEIWFVDCVGPVESWSVLDKVRL</sequence>
<gene>
    <name evidence="1" type="ORF">DFJ43DRAFT_1063081</name>
</gene>
<dbReference type="PANTHER" id="PTHR28141:SF1">
    <property type="entry name" value="2',3'-CYCLIC-NUCLEOTIDE 3'-PHOSPHODIESTERASE"/>
    <property type="match status" value="1"/>
</dbReference>